<gene>
    <name evidence="1" type="ORF">ABZ510_17075</name>
</gene>
<dbReference type="EMBL" id="JBEYBF010000010">
    <property type="protein sequence ID" value="MEU1953565.1"/>
    <property type="molecule type" value="Genomic_DNA"/>
</dbReference>
<protein>
    <recommendedName>
        <fullName evidence="3">Ferredoxin</fullName>
    </recommendedName>
</protein>
<name>A0ABV2WRP5_9NOCA</name>
<sequence length="86" mass="9675">MTMRPIGCERCGRRVLVEKFSPVHTAVQWTSDAGECPVIANRDRGIGDRERGCEVLHCSIDRAVREHELPESRIELPSGDAIPRLH</sequence>
<reference evidence="1 2" key="1">
    <citation type="submission" date="2024-06" db="EMBL/GenBank/DDBJ databases">
        <title>The Natural Products Discovery Center: Release of the First 8490 Sequenced Strains for Exploring Actinobacteria Biosynthetic Diversity.</title>
        <authorList>
            <person name="Kalkreuter E."/>
            <person name="Kautsar S.A."/>
            <person name="Yang D."/>
            <person name="Bader C.D."/>
            <person name="Teijaro C.N."/>
            <person name="Fluegel L."/>
            <person name="Davis C.M."/>
            <person name="Simpson J.R."/>
            <person name="Lauterbach L."/>
            <person name="Steele A.D."/>
            <person name="Gui C."/>
            <person name="Meng S."/>
            <person name="Li G."/>
            <person name="Viehrig K."/>
            <person name="Ye F."/>
            <person name="Su P."/>
            <person name="Kiefer A.F."/>
            <person name="Nichols A."/>
            <person name="Cepeda A.J."/>
            <person name="Yan W."/>
            <person name="Fan B."/>
            <person name="Jiang Y."/>
            <person name="Adhikari A."/>
            <person name="Zheng C.-J."/>
            <person name="Schuster L."/>
            <person name="Cowan T.M."/>
            <person name="Smanski M.J."/>
            <person name="Chevrette M.G."/>
            <person name="De Carvalho L.P.S."/>
            <person name="Shen B."/>
        </authorList>
    </citation>
    <scope>NUCLEOTIDE SEQUENCE [LARGE SCALE GENOMIC DNA]</scope>
    <source>
        <strain evidence="1 2">NPDC019708</strain>
    </source>
</reference>
<organism evidence="1 2">
    <name type="scientific">Nocardia rhamnosiphila</name>
    <dbReference type="NCBI Taxonomy" id="426716"/>
    <lineage>
        <taxon>Bacteria</taxon>
        <taxon>Bacillati</taxon>
        <taxon>Actinomycetota</taxon>
        <taxon>Actinomycetes</taxon>
        <taxon>Mycobacteriales</taxon>
        <taxon>Nocardiaceae</taxon>
        <taxon>Nocardia</taxon>
    </lineage>
</organism>
<comment type="caution">
    <text evidence="1">The sequence shown here is derived from an EMBL/GenBank/DDBJ whole genome shotgun (WGS) entry which is preliminary data.</text>
</comment>
<dbReference type="Proteomes" id="UP001550628">
    <property type="component" value="Unassembled WGS sequence"/>
</dbReference>
<evidence type="ECO:0000313" key="1">
    <source>
        <dbReference type="EMBL" id="MEU1953565.1"/>
    </source>
</evidence>
<accession>A0ABV2WRP5</accession>
<evidence type="ECO:0008006" key="3">
    <source>
        <dbReference type="Google" id="ProtNLM"/>
    </source>
</evidence>
<keyword evidence="2" id="KW-1185">Reference proteome</keyword>
<evidence type="ECO:0000313" key="2">
    <source>
        <dbReference type="Proteomes" id="UP001550628"/>
    </source>
</evidence>
<proteinExistence type="predicted"/>
<dbReference type="RefSeq" id="WP_356958119.1">
    <property type="nucleotide sequence ID" value="NZ_JBEYBD010000011.1"/>
</dbReference>